<dbReference type="GO" id="GO:0004197">
    <property type="term" value="F:cysteine-type endopeptidase activity"/>
    <property type="evidence" value="ECO:0007669"/>
    <property type="project" value="InterPro"/>
</dbReference>
<proteinExistence type="predicted"/>
<keyword evidence="1" id="KW-0732">Signal</keyword>
<name>A0A1Z4JEF9_LEPBY</name>
<feature type="domain" description="Peptidase C14 caspase" evidence="2">
    <location>
        <begin position="63"/>
        <end position="192"/>
    </location>
</feature>
<dbReference type="EMBL" id="AP018203">
    <property type="protein sequence ID" value="BAY55164.1"/>
    <property type="molecule type" value="Genomic_DNA"/>
</dbReference>
<dbReference type="Proteomes" id="UP000217895">
    <property type="component" value="Chromosome"/>
</dbReference>
<gene>
    <name evidence="3" type="ORF">NIES2135_19860</name>
</gene>
<feature type="signal peptide" evidence="1">
    <location>
        <begin position="1"/>
        <end position="22"/>
    </location>
</feature>
<keyword evidence="4" id="KW-1185">Reference proteome</keyword>
<evidence type="ECO:0000313" key="4">
    <source>
        <dbReference type="Proteomes" id="UP000217895"/>
    </source>
</evidence>
<evidence type="ECO:0000259" key="2">
    <source>
        <dbReference type="Pfam" id="PF00656"/>
    </source>
</evidence>
<evidence type="ECO:0000256" key="1">
    <source>
        <dbReference type="SAM" id="SignalP"/>
    </source>
</evidence>
<protein>
    <recommendedName>
        <fullName evidence="2">Peptidase C14 caspase domain-containing protein</fullName>
    </recommendedName>
</protein>
<dbReference type="Pfam" id="PF00656">
    <property type="entry name" value="Peptidase_C14"/>
    <property type="match status" value="1"/>
</dbReference>
<dbReference type="AlphaFoldDB" id="A0A1Z4JEF9"/>
<feature type="chain" id="PRO_5012825714" description="Peptidase C14 caspase domain-containing protein" evidence="1">
    <location>
        <begin position="23"/>
        <end position="406"/>
    </location>
</feature>
<reference evidence="3 4" key="1">
    <citation type="submission" date="2017-06" db="EMBL/GenBank/DDBJ databases">
        <title>Genome sequencing of cyanobaciteial culture collection at National Institute for Environmental Studies (NIES).</title>
        <authorList>
            <person name="Hirose Y."/>
            <person name="Shimura Y."/>
            <person name="Fujisawa T."/>
            <person name="Nakamura Y."/>
            <person name="Kawachi M."/>
        </authorList>
    </citation>
    <scope>NUCLEOTIDE SEQUENCE [LARGE SCALE GENOMIC DNA]</scope>
    <source>
        <strain evidence="3 4">NIES-2135</strain>
    </source>
</reference>
<dbReference type="Gene3D" id="3.40.50.1460">
    <property type="match status" value="1"/>
</dbReference>
<organism evidence="3 4">
    <name type="scientific">Leptolyngbya boryana NIES-2135</name>
    <dbReference type="NCBI Taxonomy" id="1973484"/>
    <lineage>
        <taxon>Bacteria</taxon>
        <taxon>Bacillati</taxon>
        <taxon>Cyanobacteriota</taxon>
        <taxon>Cyanophyceae</taxon>
        <taxon>Leptolyngbyales</taxon>
        <taxon>Leptolyngbyaceae</taxon>
        <taxon>Leptolyngbya group</taxon>
        <taxon>Leptolyngbya</taxon>
    </lineage>
</organism>
<evidence type="ECO:0000313" key="3">
    <source>
        <dbReference type="EMBL" id="BAY55164.1"/>
    </source>
</evidence>
<dbReference type="GO" id="GO:0006508">
    <property type="term" value="P:proteolysis"/>
    <property type="evidence" value="ECO:0007669"/>
    <property type="project" value="InterPro"/>
</dbReference>
<accession>A0A1Z4JEF9</accession>
<sequence length="406" mass="45466">MMRRFIPVLLASVTLTNSQALSQPSLSQASTCQRSNAQNFLVFGGGGGPSYNEIALEKNMLYFQRSLKELGYNPSVAPIYFANGNTGEKTVRYLDERGREQYKTHTIPNVQGASSIANLRTWLTEAAKEKSSTPLFFYFSGHGGHNRVNEDNSTLLMWRDRQLNVQNFTQMLDRLPQNKPFVTMMSQCYSGSFANLIYRGGDPNKGVALQTRCGFFATIKSRPSVGCTPEVNEADYRDYSSSFFAGLTGRDRVGRKVASADYNKDGRIAYSEAHAYAKVDKFTTDLPISTSEAWLQRQVSNPTMQEQILGQPIAPLAKIARPEQRFVIESLSKQFKFDPARSFRGNLQAMKPDLVKTAEDEAYLVRLSMELTNVAMERRVKTSKDAKAISTLNRLLRCEAGSWGKP</sequence>
<dbReference type="InterPro" id="IPR011600">
    <property type="entry name" value="Pept_C14_caspase"/>
</dbReference>